<evidence type="ECO:0000259" key="2">
    <source>
        <dbReference type="PROSITE" id="PS51752"/>
    </source>
</evidence>
<dbReference type="Ensembl" id="ENSECRT00000018338.1">
    <property type="protein sequence ID" value="ENSECRP00000017980.1"/>
    <property type="gene ID" value="ENSECRG00000012008.1"/>
</dbReference>
<dbReference type="InterPro" id="IPR053280">
    <property type="entry name" value="Aerolysin-like_pore-former"/>
</dbReference>
<evidence type="ECO:0000256" key="1">
    <source>
        <dbReference type="SAM" id="SignalP"/>
    </source>
</evidence>
<organism evidence="3 4">
    <name type="scientific">Erpetoichthys calabaricus</name>
    <name type="common">Rope fish</name>
    <name type="synonym">Calamoichthys calabaricus</name>
    <dbReference type="NCBI Taxonomy" id="27687"/>
    <lineage>
        <taxon>Eukaryota</taxon>
        <taxon>Metazoa</taxon>
        <taxon>Chordata</taxon>
        <taxon>Craniata</taxon>
        <taxon>Vertebrata</taxon>
        <taxon>Euteleostomi</taxon>
        <taxon>Actinopterygii</taxon>
        <taxon>Polypteriformes</taxon>
        <taxon>Polypteridae</taxon>
        <taxon>Erpetoichthys</taxon>
    </lineage>
</organism>
<reference evidence="3" key="1">
    <citation type="submission" date="2021-06" db="EMBL/GenBank/DDBJ databases">
        <authorList>
            <consortium name="Wellcome Sanger Institute Data Sharing"/>
        </authorList>
    </citation>
    <scope>NUCLEOTIDE SEQUENCE [LARGE SCALE GENOMIC DNA]</scope>
</reference>
<dbReference type="PANTHER" id="PTHR34007:SF1">
    <property type="entry name" value="AEROLYSIN-LIKE PROTEIN-RELATED"/>
    <property type="match status" value="1"/>
</dbReference>
<dbReference type="PROSITE" id="PS51752">
    <property type="entry name" value="JACALIN_LECTIN"/>
    <property type="match status" value="1"/>
</dbReference>
<reference evidence="3" key="3">
    <citation type="submission" date="2025-09" db="UniProtKB">
        <authorList>
            <consortium name="Ensembl"/>
        </authorList>
    </citation>
    <scope>IDENTIFICATION</scope>
</reference>
<feature type="signal peptide" evidence="1">
    <location>
        <begin position="1"/>
        <end position="21"/>
    </location>
</feature>
<dbReference type="Pfam" id="PF01419">
    <property type="entry name" value="Jacalin"/>
    <property type="match status" value="1"/>
</dbReference>
<keyword evidence="1" id="KW-0732">Signal</keyword>
<reference evidence="3" key="2">
    <citation type="submission" date="2025-08" db="UniProtKB">
        <authorList>
            <consortium name="Ensembl"/>
        </authorList>
    </citation>
    <scope>IDENTIFICATION</scope>
</reference>
<dbReference type="InterPro" id="IPR036404">
    <property type="entry name" value="Jacalin-like_lectin_dom_sf"/>
</dbReference>
<feature type="chain" id="PRO_5034545023" evidence="1">
    <location>
        <begin position="22"/>
        <end position="347"/>
    </location>
</feature>
<dbReference type="Proteomes" id="UP000694620">
    <property type="component" value="Chromosome 6"/>
</dbReference>
<dbReference type="Gene3D" id="2.170.15.10">
    <property type="entry name" value="Proaerolysin, chain A, domain 3"/>
    <property type="match status" value="1"/>
</dbReference>
<feature type="domain" description="Jacalin-type lectin" evidence="2">
    <location>
        <begin position="31"/>
        <end position="172"/>
    </location>
</feature>
<dbReference type="Gene3D" id="2.100.10.30">
    <property type="entry name" value="Jacalin-like lectin domain"/>
    <property type="match status" value="1"/>
</dbReference>
<dbReference type="CDD" id="cd09302">
    <property type="entry name" value="Jacalin_like"/>
    <property type="match status" value="1"/>
</dbReference>
<accession>A0A8C4SI41</accession>
<name>A0A8C4SI41_ERPCA</name>
<evidence type="ECO:0000313" key="4">
    <source>
        <dbReference type="Proteomes" id="UP000694620"/>
    </source>
</evidence>
<proteinExistence type="predicted"/>
<evidence type="ECO:0000313" key="3">
    <source>
        <dbReference type="Ensembl" id="ENSECRP00000017980.1"/>
    </source>
</evidence>
<protein>
    <submittedName>
        <fullName evidence="3">Aerolysin-like protein</fullName>
    </submittedName>
</protein>
<dbReference type="SUPFAM" id="SSF56973">
    <property type="entry name" value="Aerolisin/ETX pore-forming domain"/>
    <property type="match status" value="1"/>
</dbReference>
<keyword evidence="4" id="KW-1185">Reference proteome</keyword>
<sequence>MWRSSVFSSLVCLCMYSSINTNRFLAESKLALPVHVIGFKEGGEPFDFTGYKTGAMLEKIAVWVGESQIKGMKIWLTNGEMKQFGYPYFWYPIEFTFQPGELFTSLSLWANKDETRLGAIMFKTNKNREFLARMNRWEVNVEFRVDVGSGVCLGVIGRSGWEIDALGFMFLDSIKSIVMKNVEYTTLHQVIPSVTVEEIKSMTYRNKLTVGQEYTLDTSKTITRKSSWSVTNSLESSFSVSVQAGIPEVVEVNSQLSFKLGNIATYELETIEEKTEPLSYVIKVPPGKTMNINITIGRVNMYLPYKATVIVTGTDGSTYHYIKTGTYNGITYTDAKAVITESKKQLE</sequence>
<dbReference type="InterPro" id="IPR001229">
    <property type="entry name" value="Jacalin-like_lectin_dom"/>
</dbReference>
<dbReference type="AlphaFoldDB" id="A0A8C4SI41"/>
<dbReference type="GeneTree" id="ENSGT00390000003194"/>
<dbReference type="PANTHER" id="PTHR34007">
    <property type="entry name" value="AEROLYSIN-LIKE PROTEIN-RELATED"/>
    <property type="match status" value="1"/>
</dbReference>